<dbReference type="InterPro" id="IPR044146">
    <property type="entry name" value="S1_Tex"/>
</dbReference>
<dbReference type="InterPro" id="IPR010994">
    <property type="entry name" value="RuvA_2-like"/>
</dbReference>
<dbReference type="Gene3D" id="1.10.3500.10">
    <property type="entry name" value="Tex N-terminal region-like"/>
    <property type="match status" value="1"/>
</dbReference>
<dbReference type="InterPro" id="IPR006641">
    <property type="entry name" value="YqgF/RNaseH-like_dom"/>
</dbReference>
<dbReference type="PANTHER" id="PTHR10724">
    <property type="entry name" value="30S RIBOSOMAL PROTEIN S1"/>
    <property type="match status" value="1"/>
</dbReference>
<dbReference type="SMART" id="SM00316">
    <property type="entry name" value="S1"/>
    <property type="match status" value="1"/>
</dbReference>
<dbReference type="FunFam" id="1.10.150.310:FF:000001">
    <property type="entry name" value="RNA-binding transcriptional accessory protein"/>
    <property type="match status" value="1"/>
</dbReference>
<accession>A0A432ZQL8</accession>
<proteinExistence type="predicted"/>
<evidence type="ECO:0000313" key="3">
    <source>
        <dbReference type="EMBL" id="RUO80199.1"/>
    </source>
</evidence>
<dbReference type="Gene3D" id="1.10.150.310">
    <property type="entry name" value="Tex RuvX-like domain-like"/>
    <property type="match status" value="1"/>
</dbReference>
<dbReference type="SUPFAM" id="SSF50249">
    <property type="entry name" value="Nucleic acid-binding proteins"/>
    <property type="match status" value="1"/>
</dbReference>
<dbReference type="InterPro" id="IPR018974">
    <property type="entry name" value="Tex-like_N"/>
</dbReference>
<dbReference type="InterPro" id="IPR055179">
    <property type="entry name" value="Tex-like_central_region"/>
</dbReference>
<feature type="region of interest" description="Disordered" evidence="1">
    <location>
        <begin position="717"/>
        <end position="777"/>
    </location>
</feature>
<organism evidence="3 4">
    <name type="scientific">Idiomarina tyrosinivorans</name>
    <dbReference type="NCBI Taxonomy" id="1445662"/>
    <lineage>
        <taxon>Bacteria</taxon>
        <taxon>Pseudomonadati</taxon>
        <taxon>Pseudomonadota</taxon>
        <taxon>Gammaproteobacteria</taxon>
        <taxon>Alteromonadales</taxon>
        <taxon>Idiomarinaceae</taxon>
        <taxon>Idiomarina</taxon>
    </lineage>
</organism>
<dbReference type="Pfam" id="PF09371">
    <property type="entry name" value="Tex_N"/>
    <property type="match status" value="1"/>
</dbReference>
<name>A0A432ZQL8_9GAMM</name>
<evidence type="ECO:0000259" key="2">
    <source>
        <dbReference type="PROSITE" id="PS50126"/>
    </source>
</evidence>
<dbReference type="Gene3D" id="3.30.420.140">
    <property type="entry name" value="YqgF/RNase H-like domain"/>
    <property type="match status" value="1"/>
</dbReference>
<feature type="domain" description="S1 motif" evidence="2">
    <location>
        <begin position="651"/>
        <end position="720"/>
    </location>
</feature>
<sequence length="777" mass="85268">MSVIVAKLANELGVQRQQVEATVKLLDEGSTVPFIARYRKEVTGGLDDSQLRELDQRLGYLRELEDRRAVILKSIDEQGKLSDELRQQIEQVSTKTELEDLYLPYKPKRRTKGQIAIEAGLEPLADTLWQQPDHDPEALAAEYIDADKGFADNKAVLDGARAILMERFAEDAALLKKLREDLWQNAHVSSQVISGKEKEGAKFRDYFNFSEALKKIPSHRALALFRGRNEGVLALTLNADPEQAQDVRSSHCERLIAAHVGFEHQQRPADDWRQQVVQWSWRVKLALHMETELLNRIREMAEEAAIDVFAMNLKDLLMAAPAGAKTTMGLDPGVRTGVKVAVVDQTGKVLATNTVFPFQPQNQRDKAKRTLAALCKQHDVELIAIGNGTYSRETDQLAGEMLSEAGLTVIEKVIVNEAGASVYSASETAAQEFPDMDVSLRGAVSIARRLQDPLAELVKIEPKSIGVGQYQHDVSQAQLAQRLDATVEDCVNAVGVDLNTASAALLSRVSGLSKVLAKNIVAYRDESGAFAERKALLNVSRMGPKAFEQAAGFLRIRDGKNPLDASAVHPESYPVVQRMAASLGCDAAELIGAHQQLQKINAQDFVDANVGLPTITDILKELDKPGRDPRPEFRTANFKDGVNTMDDLKENMQLEGVVTNVTHFGAFVDIGVHQDGLVHISAMSHQFISDPREVVKAGDIVKVKVIEVDKPRKRIGLSMRMDDTAESNASQAKTANNANQSKPSKRSSGAPKADKKPSSGAMGNAFAEAFAKAKKEK</sequence>
<dbReference type="FunFam" id="1.10.10.650:FF:000001">
    <property type="entry name" value="S1 RNA-binding domain 1"/>
    <property type="match status" value="1"/>
</dbReference>
<dbReference type="FunFam" id="3.30.420.140:FF:000001">
    <property type="entry name" value="RNA-binding transcriptional accessory protein"/>
    <property type="match status" value="1"/>
</dbReference>
<dbReference type="InterPro" id="IPR032639">
    <property type="entry name" value="Tex_YqgF"/>
</dbReference>
<dbReference type="GO" id="GO:0003735">
    <property type="term" value="F:structural constituent of ribosome"/>
    <property type="evidence" value="ECO:0007669"/>
    <property type="project" value="TreeGrafter"/>
</dbReference>
<feature type="compositionally biased region" description="Polar residues" evidence="1">
    <location>
        <begin position="726"/>
        <end position="742"/>
    </location>
</feature>
<dbReference type="AlphaFoldDB" id="A0A432ZQL8"/>
<dbReference type="Pfam" id="PF12836">
    <property type="entry name" value="HHH_3"/>
    <property type="match status" value="1"/>
</dbReference>
<dbReference type="Proteomes" id="UP000287996">
    <property type="component" value="Unassembled WGS sequence"/>
</dbReference>
<comment type="caution">
    <text evidence="3">The sequence shown here is derived from an EMBL/GenBank/DDBJ whole genome shotgun (WGS) entry which is preliminary data.</text>
</comment>
<dbReference type="Pfam" id="PF17674">
    <property type="entry name" value="HHH_9"/>
    <property type="match status" value="1"/>
</dbReference>
<evidence type="ECO:0000313" key="4">
    <source>
        <dbReference type="Proteomes" id="UP000287996"/>
    </source>
</evidence>
<dbReference type="Pfam" id="PF22706">
    <property type="entry name" value="Tex_central_region"/>
    <property type="match status" value="1"/>
</dbReference>
<dbReference type="GO" id="GO:0005829">
    <property type="term" value="C:cytosol"/>
    <property type="evidence" value="ECO:0007669"/>
    <property type="project" value="TreeGrafter"/>
</dbReference>
<dbReference type="FunFam" id="2.40.50.140:FF:000051">
    <property type="entry name" value="RNA-binding transcriptional accessory protein"/>
    <property type="match status" value="1"/>
</dbReference>
<dbReference type="InterPro" id="IPR037027">
    <property type="entry name" value="YqgF/RNaseH-like_dom_sf"/>
</dbReference>
<dbReference type="InterPro" id="IPR012337">
    <property type="entry name" value="RNaseH-like_sf"/>
</dbReference>
<dbReference type="GO" id="GO:0006139">
    <property type="term" value="P:nucleobase-containing compound metabolic process"/>
    <property type="evidence" value="ECO:0007669"/>
    <property type="project" value="InterPro"/>
</dbReference>
<dbReference type="OrthoDB" id="9804714at2"/>
<gene>
    <name evidence="3" type="ORF">CWI84_07860</name>
</gene>
<keyword evidence="4" id="KW-1185">Reference proteome</keyword>
<dbReference type="InterPro" id="IPR023323">
    <property type="entry name" value="Tex-like_dom_sf"/>
</dbReference>
<dbReference type="Pfam" id="PF00575">
    <property type="entry name" value="S1"/>
    <property type="match status" value="1"/>
</dbReference>
<dbReference type="SMART" id="SM00732">
    <property type="entry name" value="YqgFc"/>
    <property type="match status" value="1"/>
</dbReference>
<dbReference type="InterPro" id="IPR003029">
    <property type="entry name" value="S1_domain"/>
</dbReference>
<dbReference type="EMBL" id="PIQH01000006">
    <property type="protein sequence ID" value="RUO80199.1"/>
    <property type="molecule type" value="Genomic_DNA"/>
</dbReference>
<dbReference type="SUPFAM" id="SSF47781">
    <property type="entry name" value="RuvA domain 2-like"/>
    <property type="match status" value="2"/>
</dbReference>
<dbReference type="Pfam" id="PF16921">
    <property type="entry name" value="Tex_YqgF"/>
    <property type="match status" value="1"/>
</dbReference>
<dbReference type="InterPro" id="IPR023319">
    <property type="entry name" value="Tex-like_HTH_dom_sf"/>
</dbReference>
<dbReference type="InterPro" id="IPR012340">
    <property type="entry name" value="NA-bd_OB-fold"/>
</dbReference>
<dbReference type="InterPro" id="IPR041692">
    <property type="entry name" value="HHH_9"/>
</dbReference>
<dbReference type="GO" id="GO:0003729">
    <property type="term" value="F:mRNA binding"/>
    <property type="evidence" value="ECO:0007669"/>
    <property type="project" value="UniProtKB-ARBA"/>
</dbReference>
<dbReference type="InterPro" id="IPR050437">
    <property type="entry name" value="Ribos_protein_bS1-like"/>
</dbReference>
<evidence type="ECO:0000256" key="1">
    <source>
        <dbReference type="SAM" id="MobiDB-lite"/>
    </source>
</evidence>
<dbReference type="GO" id="GO:0006412">
    <property type="term" value="P:translation"/>
    <property type="evidence" value="ECO:0007669"/>
    <property type="project" value="TreeGrafter"/>
</dbReference>
<dbReference type="PROSITE" id="PS50126">
    <property type="entry name" value="S1"/>
    <property type="match status" value="1"/>
</dbReference>
<protein>
    <submittedName>
        <fullName evidence="3">RNA-binding transcriptional accessory protein</fullName>
    </submittedName>
</protein>
<dbReference type="Gene3D" id="1.10.10.650">
    <property type="entry name" value="RuvA domain 2-like"/>
    <property type="match status" value="1"/>
</dbReference>
<reference evidence="3 4" key="1">
    <citation type="journal article" date="2011" name="Front. Microbiol.">
        <title>Genomic signatures of strain selection and enhancement in Bacillus atrophaeus var. globigii, a historical biowarfare simulant.</title>
        <authorList>
            <person name="Gibbons H.S."/>
            <person name="Broomall S.M."/>
            <person name="McNew L.A."/>
            <person name="Daligault H."/>
            <person name="Chapman C."/>
            <person name="Bruce D."/>
            <person name="Karavis M."/>
            <person name="Krepps M."/>
            <person name="McGregor P.A."/>
            <person name="Hong C."/>
            <person name="Park K.H."/>
            <person name="Akmal A."/>
            <person name="Feldman A."/>
            <person name="Lin J.S."/>
            <person name="Chang W.E."/>
            <person name="Higgs B.W."/>
            <person name="Demirev P."/>
            <person name="Lindquist J."/>
            <person name="Liem A."/>
            <person name="Fochler E."/>
            <person name="Read T.D."/>
            <person name="Tapia R."/>
            <person name="Johnson S."/>
            <person name="Bishop-Lilly K.A."/>
            <person name="Detter C."/>
            <person name="Han C."/>
            <person name="Sozhamannan S."/>
            <person name="Rosenzweig C.N."/>
            <person name="Skowronski E.W."/>
        </authorList>
    </citation>
    <scope>NUCLEOTIDE SEQUENCE [LARGE SCALE GENOMIC DNA]</scope>
    <source>
        <strain evidence="3 4">CC-PW-9</strain>
    </source>
</reference>
<dbReference type="CDD" id="cd05685">
    <property type="entry name" value="S1_Tex"/>
    <property type="match status" value="1"/>
</dbReference>
<dbReference type="SUPFAM" id="SSF158832">
    <property type="entry name" value="Tex N-terminal region-like"/>
    <property type="match status" value="1"/>
</dbReference>
<dbReference type="PANTHER" id="PTHR10724:SF10">
    <property type="entry name" value="S1 RNA-BINDING DOMAIN-CONTAINING PROTEIN 1"/>
    <property type="match status" value="1"/>
</dbReference>
<dbReference type="Gene3D" id="2.40.50.140">
    <property type="entry name" value="Nucleic acid-binding proteins"/>
    <property type="match status" value="1"/>
</dbReference>
<dbReference type="SUPFAM" id="SSF53098">
    <property type="entry name" value="Ribonuclease H-like"/>
    <property type="match status" value="1"/>
</dbReference>